<dbReference type="PANTHER" id="PTHR15462">
    <property type="entry name" value="SERINE PROTEASE"/>
    <property type="match status" value="1"/>
</dbReference>
<dbReference type="AlphaFoldDB" id="A0AAU2A9P8"/>
<dbReference type="InterPro" id="IPR050966">
    <property type="entry name" value="Glutamyl_endopeptidase"/>
</dbReference>
<keyword evidence="5 6" id="KW-0720">Serine protease</keyword>
<reference evidence="8" key="1">
    <citation type="submission" date="2022-10" db="EMBL/GenBank/DDBJ databases">
        <title>The complete genomes of actinobacterial strains from the NBC collection.</title>
        <authorList>
            <person name="Joergensen T.S."/>
            <person name="Alvarez Arevalo M."/>
            <person name="Sterndorff E.B."/>
            <person name="Faurdal D."/>
            <person name="Vuksanovic O."/>
            <person name="Mourched A.-S."/>
            <person name="Charusanti P."/>
            <person name="Shaw S."/>
            <person name="Blin K."/>
            <person name="Weber T."/>
        </authorList>
    </citation>
    <scope>NUCLEOTIDE SEQUENCE</scope>
    <source>
        <strain evidence="8">NBC_00093</strain>
    </source>
</reference>
<evidence type="ECO:0000313" key="8">
    <source>
        <dbReference type="EMBL" id="WTT20241.1"/>
    </source>
</evidence>
<dbReference type="PANTHER" id="PTHR15462:SF8">
    <property type="entry name" value="SERINE PROTEASE"/>
    <property type="match status" value="1"/>
</dbReference>
<proteinExistence type="inferred from homology"/>
<dbReference type="InterPro" id="IPR009003">
    <property type="entry name" value="Peptidase_S1_PA"/>
</dbReference>
<feature type="compositionally biased region" description="Polar residues" evidence="7">
    <location>
        <begin position="1"/>
        <end position="14"/>
    </location>
</feature>
<dbReference type="SUPFAM" id="SSF50494">
    <property type="entry name" value="Trypsin-like serine proteases"/>
    <property type="match status" value="1"/>
</dbReference>
<evidence type="ECO:0000256" key="3">
    <source>
        <dbReference type="ARBA" id="ARBA00022729"/>
    </source>
</evidence>
<keyword evidence="4 6" id="KW-0378">Hydrolase</keyword>
<keyword evidence="3" id="KW-0732">Signal</keyword>
<name>A0AAU2A9P8_9ACTN</name>
<organism evidence="8">
    <name type="scientific">Streptomyces sp. NBC_00093</name>
    <dbReference type="NCBI Taxonomy" id="2975649"/>
    <lineage>
        <taxon>Bacteria</taxon>
        <taxon>Bacillati</taxon>
        <taxon>Actinomycetota</taxon>
        <taxon>Actinomycetes</taxon>
        <taxon>Kitasatosporales</taxon>
        <taxon>Streptomycetaceae</taxon>
        <taxon>Streptomyces</taxon>
    </lineage>
</organism>
<accession>A0AAU2A9P8</accession>
<evidence type="ECO:0000256" key="2">
    <source>
        <dbReference type="ARBA" id="ARBA00022670"/>
    </source>
</evidence>
<dbReference type="GO" id="GO:0008236">
    <property type="term" value="F:serine-type peptidase activity"/>
    <property type="evidence" value="ECO:0007669"/>
    <property type="project" value="UniProtKB-KW"/>
</dbReference>
<dbReference type="GO" id="GO:0006508">
    <property type="term" value="P:proteolysis"/>
    <property type="evidence" value="ECO:0007669"/>
    <property type="project" value="UniProtKB-KW"/>
</dbReference>
<evidence type="ECO:0000256" key="7">
    <source>
        <dbReference type="SAM" id="MobiDB-lite"/>
    </source>
</evidence>
<dbReference type="InterPro" id="IPR008256">
    <property type="entry name" value="Peptidase_S1B"/>
</dbReference>
<evidence type="ECO:0000256" key="1">
    <source>
        <dbReference type="ARBA" id="ARBA00008764"/>
    </source>
</evidence>
<gene>
    <name evidence="8" type="ORF">OHA22_34300</name>
</gene>
<comment type="similarity">
    <text evidence="1 6">Belongs to the peptidase S1B family.</text>
</comment>
<dbReference type="InterPro" id="IPR043504">
    <property type="entry name" value="Peptidase_S1_PA_chymotrypsin"/>
</dbReference>
<dbReference type="InterPro" id="IPR000126">
    <property type="entry name" value="V8_ser_AS"/>
</dbReference>
<dbReference type="PROSITE" id="PS00673">
    <property type="entry name" value="V8_SER"/>
    <property type="match status" value="1"/>
</dbReference>
<dbReference type="EC" id="3.4.21.-" evidence="6"/>
<keyword evidence="2 6" id="KW-0645">Protease</keyword>
<dbReference type="EMBL" id="CP108222">
    <property type="protein sequence ID" value="WTT20241.1"/>
    <property type="molecule type" value="Genomic_DNA"/>
</dbReference>
<protein>
    <recommendedName>
        <fullName evidence="6">Serine protease</fullName>
        <ecNumber evidence="6">3.4.21.-</ecNumber>
    </recommendedName>
</protein>
<evidence type="ECO:0000256" key="6">
    <source>
        <dbReference type="RuleBase" id="RU004296"/>
    </source>
</evidence>
<sequence length="311" mass="32999">MTGDQHTAVSNQPEELSALAAEQPVFRSPSEGVAGTPAPPGSVDGLEDVEGYRRPEYDALSAEVWTAPTVVLPDIGEASFGPAHPVVETVHPPDDRVQITNTAIYPWRAHASLLITAADNSRWIGTAWFIGPHTLATAGHVVYIKNSGVAERDGWVKSIQVMPGRNGTTLPYGSVTSTNFRSVTGWTGSGDENYDYGAIIIPTELGSTTGWFGFGAWPDADLLKSVANISGYPGDKPPGTQWYDGRGISSVNPLKVYYDIDTAGGQSGSAVYRIVDGGRYGIAVHAYGGATANSGTRITRPVYDNLSNWTA</sequence>
<dbReference type="PRINTS" id="PR00839">
    <property type="entry name" value="V8PROTEASE"/>
</dbReference>
<feature type="region of interest" description="Disordered" evidence="7">
    <location>
        <begin position="1"/>
        <end position="48"/>
    </location>
</feature>
<dbReference type="Gene3D" id="2.40.10.10">
    <property type="entry name" value="Trypsin-like serine proteases"/>
    <property type="match status" value="2"/>
</dbReference>
<evidence type="ECO:0000256" key="4">
    <source>
        <dbReference type="ARBA" id="ARBA00022801"/>
    </source>
</evidence>
<evidence type="ECO:0000256" key="5">
    <source>
        <dbReference type="ARBA" id="ARBA00022825"/>
    </source>
</evidence>